<name>A0A9D2BFF2_9BACT</name>
<dbReference type="InterPro" id="IPR029069">
    <property type="entry name" value="HotDog_dom_sf"/>
</dbReference>
<dbReference type="PANTHER" id="PTHR31793">
    <property type="entry name" value="4-HYDROXYBENZOYL-COA THIOESTERASE FAMILY MEMBER"/>
    <property type="match status" value="1"/>
</dbReference>
<reference evidence="3" key="2">
    <citation type="submission" date="2021-04" db="EMBL/GenBank/DDBJ databases">
        <authorList>
            <person name="Gilroy R."/>
        </authorList>
    </citation>
    <scope>NUCLEOTIDE SEQUENCE</scope>
    <source>
        <strain evidence="3">ChiGjej6B6-14162</strain>
    </source>
</reference>
<evidence type="ECO:0000256" key="2">
    <source>
        <dbReference type="ARBA" id="ARBA00022801"/>
    </source>
</evidence>
<dbReference type="GO" id="GO:0047617">
    <property type="term" value="F:fatty acyl-CoA hydrolase activity"/>
    <property type="evidence" value="ECO:0007669"/>
    <property type="project" value="TreeGrafter"/>
</dbReference>
<comment type="similarity">
    <text evidence="1">Belongs to the 4-hydroxybenzoyl-CoA thioesterase family.</text>
</comment>
<organism evidence="3 4">
    <name type="scientific">Candidatus Parabacteroides intestinipullorum</name>
    <dbReference type="NCBI Taxonomy" id="2838723"/>
    <lineage>
        <taxon>Bacteria</taxon>
        <taxon>Pseudomonadati</taxon>
        <taxon>Bacteroidota</taxon>
        <taxon>Bacteroidia</taxon>
        <taxon>Bacteroidales</taxon>
        <taxon>Tannerellaceae</taxon>
        <taxon>Parabacteroides</taxon>
    </lineage>
</organism>
<dbReference type="CDD" id="cd00586">
    <property type="entry name" value="4HBT"/>
    <property type="match status" value="1"/>
</dbReference>
<dbReference type="PANTHER" id="PTHR31793:SF27">
    <property type="entry name" value="NOVEL THIOESTERASE SUPERFAMILY DOMAIN AND SAPOSIN A-TYPE DOMAIN CONTAINING PROTEIN (0610012H03RIK)"/>
    <property type="match status" value="1"/>
</dbReference>
<proteinExistence type="inferred from homology"/>
<evidence type="ECO:0000313" key="3">
    <source>
        <dbReference type="EMBL" id="HIX74068.1"/>
    </source>
</evidence>
<dbReference type="AlphaFoldDB" id="A0A9D2BFF2"/>
<dbReference type="InterPro" id="IPR050563">
    <property type="entry name" value="4-hydroxybenzoyl-CoA_TE"/>
</dbReference>
<reference evidence="3" key="1">
    <citation type="journal article" date="2021" name="PeerJ">
        <title>Extensive microbial diversity within the chicken gut microbiome revealed by metagenomics and culture.</title>
        <authorList>
            <person name="Gilroy R."/>
            <person name="Ravi A."/>
            <person name="Getino M."/>
            <person name="Pursley I."/>
            <person name="Horton D.L."/>
            <person name="Alikhan N.F."/>
            <person name="Baker D."/>
            <person name="Gharbi K."/>
            <person name="Hall N."/>
            <person name="Watson M."/>
            <person name="Adriaenssens E.M."/>
            <person name="Foster-Nyarko E."/>
            <person name="Jarju S."/>
            <person name="Secka A."/>
            <person name="Antonio M."/>
            <person name="Oren A."/>
            <person name="Chaudhuri R.R."/>
            <person name="La Ragione R."/>
            <person name="Hildebrand F."/>
            <person name="Pallen M.J."/>
        </authorList>
    </citation>
    <scope>NUCLEOTIDE SEQUENCE</scope>
    <source>
        <strain evidence="3">ChiGjej6B6-14162</strain>
    </source>
</reference>
<gene>
    <name evidence="3" type="ORF">H9977_03380</name>
</gene>
<dbReference type="Gene3D" id="3.10.129.10">
    <property type="entry name" value="Hotdog Thioesterase"/>
    <property type="match status" value="1"/>
</dbReference>
<sequence>MKEKAYIFKLTDKVRDYECDLQGVVNNSNYQHYMEHARHEFLESVGENFGAMHEKGIDGFVARVDIQFKHSLRSGDRYVSCLNIRREGVKLIFDQDIYRESDGVLAAKGTVESVIVEKGRLTRGEYFDQMLERIHNKLA</sequence>
<dbReference type="Pfam" id="PF13279">
    <property type="entry name" value="4HBT_2"/>
    <property type="match status" value="1"/>
</dbReference>
<evidence type="ECO:0000256" key="1">
    <source>
        <dbReference type="ARBA" id="ARBA00005953"/>
    </source>
</evidence>
<protein>
    <submittedName>
        <fullName evidence="3">Acyl-CoA thioesterase</fullName>
    </submittedName>
</protein>
<dbReference type="SUPFAM" id="SSF54637">
    <property type="entry name" value="Thioesterase/thiol ester dehydrase-isomerase"/>
    <property type="match status" value="1"/>
</dbReference>
<comment type="caution">
    <text evidence="3">The sequence shown here is derived from an EMBL/GenBank/DDBJ whole genome shotgun (WGS) entry which is preliminary data.</text>
</comment>
<keyword evidence="2" id="KW-0378">Hydrolase</keyword>
<evidence type="ECO:0000313" key="4">
    <source>
        <dbReference type="Proteomes" id="UP000886740"/>
    </source>
</evidence>
<dbReference type="EMBL" id="DXEL01000029">
    <property type="protein sequence ID" value="HIX74068.1"/>
    <property type="molecule type" value="Genomic_DNA"/>
</dbReference>
<accession>A0A9D2BFF2</accession>
<dbReference type="Proteomes" id="UP000886740">
    <property type="component" value="Unassembled WGS sequence"/>
</dbReference>